<dbReference type="PANTHER" id="PTHR33238:SF11">
    <property type="entry name" value="TRANSCRIPTIONAL REGULATOR MNTR"/>
    <property type="match status" value="1"/>
</dbReference>
<dbReference type="InterPro" id="IPR038157">
    <property type="entry name" value="FeoA_core_dom"/>
</dbReference>
<dbReference type="Pfam" id="PF04023">
    <property type="entry name" value="FeoA"/>
    <property type="match status" value="1"/>
</dbReference>
<dbReference type="EMBL" id="BAABKP010000001">
    <property type="protein sequence ID" value="GAA4787727.1"/>
    <property type="molecule type" value="Genomic_DNA"/>
</dbReference>
<name>A0ABP9B1N8_9MICC</name>
<sequence>MPLDHLSDSTQNYLKIIWSITEHADAPATTSVIAARAGLRLSSVSDAVKRLVAAGLVEHQPYGAIELTQEGQAAALQVIRRHRLIETFLVKTLGYTWDQVHDEAEVLEHAVSDLMVERIDAVLGHPTRDPHGDPIPSVSGEVDKLAGLTLEQACEGQQLVVERISDADPALLRFLAQQGVGPEAKLTVLSRDAAGHLTLSARGEATFALSPQGAAAVFVTTATS</sequence>
<dbReference type="InterPro" id="IPR036390">
    <property type="entry name" value="WH_DNA-bd_sf"/>
</dbReference>
<evidence type="ECO:0000256" key="7">
    <source>
        <dbReference type="ARBA" id="ARBA00023015"/>
    </source>
</evidence>
<dbReference type="InterPro" id="IPR036421">
    <property type="entry name" value="Fe_dep_repressor_sf"/>
</dbReference>
<dbReference type="SMART" id="SM00529">
    <property type="entry name" value="HTH_DTXR"/>
    <property type="match status" value="1"/>
</dbReference>
<dbReference type="Gene3D" id="1.10.10.10">
    <property type="entry name" value="Winged helix-like DNA-binding domain superfamily/Winged helix DNA-binding domain"/>
    <property type="match status" value="1"/>
</dbReference>
<evidence type="ECO:0000256" key="11">
    <source>
        <dbReference type="ARBA" id="ARBA00023211"/>
    </source>
</evidence>
<dbReference type="SUPFAM" id="SSF47979">
    <property type="entry name" value="Iron-dependent repressor protein, dimerization domain"/>
    <property type="match status" value="1"/>
</dbReference>
<evidence type="ECO:0000259" key="13">
    <source>
        <dbReference type="PROSITE" id="PS50944"/>
    </source>
</evidence>
<dbReference type="Pfam" id="PF02742">
    <property type="entry name" value="Fe_dep_repr_C"/>
    <property type="match status" value="1"/>
</dbReference>
<evidence type="ECO:0000313" key="14">
    <source>
        <dbReference type="EMBL" id="GAA4787727.1"/>
    </source>
</evidence>
<evidence type="ECO:0000313" key="15">
    <source>
        <dbReference type="Proteomes" id="UP001500187"/>
    </source>
</evidence>
<dbReference type="Pfam" id="PF01325">
    <property type="entry name" value="Fe_dep_repress"/>
    <property type="match status" value="1"/>
</dbReference>
<evidence type="ECO:0000256" key="10">
    <source>
        <dbReference type="ARBA" id="ARBA00023163"/>
    </source>
</evidence>
<dbReference type="SMART" id="SM00899">
    <property type="entry name" value="FeoA"/>
    <property type="match status" value="1"/>
</dbReference>
<keyword evidence="9" id="KW-0010">Activator</keyword>
<dbReference type="InterPro" id="IPR050536">
    <property type="entry name" value="DtxR_MntR_Metal-Reg"/>
</dbReference>
<dbReference type="InterPro" id="IPR022689">
    <property type="entry name" value="Iron_dep_repressor"/>
</dbReference>
<evidence type="ECO:0000256" key="2">
    <source>
        <dbReference type="ARBA" id="ARBA00007871"/>
    </source>
</evidence>
<gene>
    <name evidence="14" type="ORF">GCM10023352_01660</name>
</gene>
<evidence type="ECO:0000256" key="9">
    <source>
        <dbReference type="ARBA" id="ARBA00023159"/>
    </source>
</evidence>
<dbReference type="InterPro" id="IPR022687">
    <property type="entry name" value="HTH_DTXR"/>
</dbReference>
<keyword evidence="11" id="KW-0464">Manganese</keyword>
<evidence type="ECO:0000256" key="12">
    <source>
        <dbReference type="ARBA" id="ARBA00032593"/>
    </source>
</evidence>
<dbReference type="PANTHER" id="PTHR33238">
    <property type="entry name" value="IRON (METAL) DEPENDENT REPRESSOR, DTXR FAMILY"/>
    <property type="match status" value="1"/>
</dbReference>
<keyword evidence="10" id="KW-0804">Transcription</keyword>
<evidence type="ECO:0000256" key="1">
    <source>
        <dbReference type="ARBA" id="ARBA00004496"/>
    </source>
</evidence>
<keyword evidence="8" id="KW-0238">DNA-binding</keyword>
<feature type="domain" description="HTH dtxR-type" evidence="13">
    <location>
        <begin position="6"/>
        <end position="68"/>
    </location>
</feature>
<dbReference type="Gene3D" id="2.30.30.90">
    <property type="match status" value="1"/>
</dbReference>
<keyword evidence="4" id="KW-0963">Cytoplasm</keyword>
<dbReference type="InterPro" id="IPR008988">
    <property type="entry name" value="Transcriptional_repressor_C"/>
</dbReference>
<evidence type="ECO:0000256" key="4">
    <source>
        <dbReference type="ARBA" id="ARBA00022490"/>
    </source>
</evidence>
<comment type="subunit">
    <text evidence="3">Homodimer.</text>
</comment>
<dbReference type="SUPFAM" id="SSF50037">
    <property type="entry name" value="C-terminal domain of transcriptional repressors"/>
    <property type="match status" value="1"/>
</dbReference>
<evidence type="ECO:0000256" key="6">
    <source>
        <dbReference type="ARBA" id="ARBA00023004"/>
    </source>
</evidence>
<dbReference type="InterPro" id="IPR007167">
    <property type="entry name" value="Fe-transptr_FeoA-like"/>
</dbReference>
<dbReference type="RefSeq" id="WP_345443515.1">
    <property type="nucleotide sequence ID" value="NZ_BAABKP010000001.1"/>
</dbReference>
<comment type="caution">
    <text evidence="14">The sequence shown here is derived from an EMBL/GenBank/DDBJ whole genome shotgun (WGS) entry which is preliminary data.</text>
</comment>
<dbReference type="PROSITE" id="PS50944">
    <property type="entry name" value="HTH_DTXR"/>
    <property type="match status" value="1"/>
</dbReference>
<keyword evidence="15" id="KW-1185">Reference proteome</keyword>
<dbReference type="InterPro" id="IPR036388">
    <property type="entry name" value="WH-like_DNA-bd_sf"/>
</dbReference>
<reference evidence="15" key="1">
    <citation type="journal article" date="2019" name="Int. J. Syst. Evol. Microbiol.">
        <title>The Global Catalogue of Microorganisms (GCM) 10K type strain sequencing project: providing services to taxonomists for standard genome sequencing and annotation.</title>
        <authorList>
            <consortium name="The Broad Institute Genomics Platform"/>
            <consortium name="The Broad Institute Genome Sequencing Center for Infectious Disease"/>
            <person name="Wu L."/>
            <person name="Ma J."/>
        </authorList>
    </citation>
    <scope>NUCLEOTIDE SEQUENCE [LARGE SCALE GENOMIC DNA]</scope>
    <source>
        <strain evidence="15">JCM 18541</strain>
    </source>
</reference>
<accession>A0ABP9B1N8</accession>
<comment type="subcellular location">
    <subcellularLocation>
        <location evidence="1">Cytoplasm</location>
    </subcellularLocation>
</comment>
<keyword evidence="5" id="KW-0678">Repressor</keyword>
<organism evidence="14 15">
    <name type="scientific">Rothia endophytica</name>
    <dbReference type="NCBI Taxonomy" id="1324766"/>
    <lineage>
        <taxon>Bacteria</taxon>
        <taxon>Bacillati</taxon>
        <taxon>Actinomycetota</taxon>
        <taxon>Actinomycetes</taxon>
        <taxon>Micrococcales</taxon>
        <taxon>Micrococcaceae</taxon>
        <taxon>Rothia</taxon>
    </lineage>
</organism>
<evidence type="ECO:0000256" key="3">
    <source>
        <dbReference type="ARBA" id="ARBA00011738"/>
    </source>
</evidence>
<proteinExistence type="inferred from homology"/>
<protein>
    <recommendedName>
        <fullName evidence="12">Manganese transport regulator</fullName>
    </recommendedName>
</protein>
<dbReference type="SUPFAM" id="SSF46785">
    <property type="entry name" value="Winged helix' DNA-binding domain"/>
    <property type="match status" value="1"/>
</dbReference>
<evidence type="ECO:0000256" key="8">
    <source>
        <dbReference type="ARBA" id="ARBA00023125"/>
    </source>
</evidence>
<dbReference type="Proteomes" id="UP001500187">
    <property type="component" value="Unassembled WGS sequence"/>
</dbReference>
<dbReference type="Gene3D" id="1.10.60.10">
    <property type="entry name" value="Iron dependent repressor, metal binding and dimerisation domain"/>
    <property type="match status" value="1"/>
</dbReference>
<keyword evidence="7" id="KW-0805">Transcription regulation</keyword>
<dbReference type="InterPro" id="IPR001367">
    <property type="entry name" value="Fe_dep_repressor"/>
</dbReference>
<comment type="similarity">
    <text evidence="2">Belongs to the DtxR/MntR family.</text>
</comment>
<evidence type="ECO:0000256" key="5">
    <source>
        <dbReference type="ARBA" id="ARBA00022491"/>
    </source>
</evidence>
<keyword evidence="6" id="KW-0408">Iron</keyword>